<evidence type="ECO:0008006" key="3">
    <source>
        <dbReference type="Google" id="ProtNLM"/>
    </source>
</evidence>
<name>C0GIY7_DETAL</name>
<keyword evidence="2" id="KW-1185">Reference proteome</keyword>
<dbReference type="STRING" id="555088.DealDRAFT_2446"/>
<organism evidence="1 2">
    <name type="scientific">Dethiobacter alkaliphilus AHT 1</name>
    <dbReference type="NCBI Taxonomy" id="555088"/>
    <lineage>
        <taxon>Bacteria</taxon>
        <taxon>Bacillati</taxon>
        <taxon>Bacillota</taxon>
        <taxon>Dethiobacteria</taxon>
        <taxon>Dethiobacterales</taxon>
        <taxon>Dethiobacteraceae</taxon>
        <taxon>Dethiobacter</taxon>
    </lineage>
</organism>
<dbReference type="EMBL" id="ACJM01000013">
    <property type="protein sequence ID" value="EEG76801.1"/>
    <property type="molecule type" value="Genomic_DNA"/>
</dbReference>
<evidence type="ECO:0000313" key="1">
    <source>
        <dbReference type="EMBL" id="EEG76801.1"/>
    </source>
</evidence>
<dbReference type="AlphaFoldDB" id="C0GIY7"/>
<dbReference type="Proteomes" id="UP000006443">
    <property type="component" value="Unassembled WGS sequence"/>
</dbReference>
<dbReference type="PROSITE" id="PS51257">
    <property type="entry name" value="PROKAR_LIPOPROTEIN"/>
    <property type="match status" value="1"/>
</dbReference>
<reference evidence="1 2" key="1">
    <citation type="submission" date="2009-02" db="EMBL/GenBank/DDBJ databases">
        <title>Sequencing of the draft genome and assembly of Dethiobacter alkaliphilus AHT 1.</title>
        <authorList>
            <consortium name="US DOE Joint Genome Institute (JGI-PGF)"/>
            <person name="Lucas S."/>
            <person name="Copeland A."/>
            <person name="Lapidus A."/>
            <person name="Glavina del Rio T."/>
            <person name="Dalin E."/>
            <person name="Tice H."/>
            <person name="Bruce D."/>
            <person name="Goodwin L."/>
            <person name="Pitluck S."/>
            <person name="Larimer F."/>
            <person name="Land M.L."/>
            <person name="Hauser L."/>
            <person name="Muyzer G."/>
        </authorList>
    </citation>
    <scope>NUCLEOTIDE SEQUENCE [LARGE SCALE GENOMIC DNA]</scope>
    <source>
        <strain evidence="1 2">AHT 1</strain>
    </source>
</reference>
<gene>
    <name evidence="1" type="ORF">DealDRAFT_2446</name>
</gene>
<accession>C0GIY7</accession>
<protein>
    <recommendedName>
        <fullName evidence="3">Lipoprotein</fullName>
    </recommendedName>
</protein>
<comment type="caution">
    <text evidence="1">The sequence shown here is derived from an EMBL/GenBank/DDBJ whole genome shotgun (WGS) entry which is preliminary data.</text>
</comment>
<proteinExistence type="predicted"/>
<dbReference type="RefSeq" id="WP_008517829.1">
    <property type="nucleotide sequence ID" value="NZ_ACJM01000013.1"/>
</dbReference>
<evidence type="ECO:0000313" key="2">
    <source>
        <dbReference type="Proteomes" id="UP000006443"/>
    </source>
</evidence>
<sequence length="310" mass="34104">MKLKQMITILLVLLFLTGCNDLFSFNTIGAIEQVSAAYNSLFPGEGKVRVLYTEAYRGGMLVLAQHETAADSRNLHLFLVDKEGVLLIAGGKAAEPDNIAVSQVRHENDTIVFGQIDSVLQGDEDPALPVQVVMTLKNWKIIEEEIDVVNEQGFIIVLRNRASAQKFSLLDAEGTILVGLDGMAENMIYNTEFTAVEDIPKPVPLEIANIKEVQVESPGMAEVLILDDTADFKDLAETFNEHFSQLEKKEAVTVSAQAVTVYLSDKSEVILQVAEDETVTVIYRDKEQINAFALDSEKLAEIIADLQSGD</sequence>